<dbReference type="PANTHER" id="PTHR34610">
    <property type="entry name" value="SSL7007 PROTEIN"/>
    <property type="match status" value="1"/>
</dbReference>
<dbReference type="EMBL" id="WPIK01000012">
    <property type="protein sequence ID" value="MVN22554.1"/>
    <property type="molecule type" value="Genomic_DNA"/>
</dbReference>
<dbReference type="InterPro" id="IPR002716">
    <property type="entry name" value="PIN_dom"/>
</dbReference>
<dbReference type="Proteomes" id="UP000462014">
    <property type="component" value="Unassembled WGS sequence"/>
</dbReference>
<dbReference type="InterPro" id="IPR002850">
    <property type="entry name" value="PIN_toxin-like"/>
</dbReference>
<protein>
    <submittedName>
        <fullName evidence="2">Putative toxin-antitoxin system toxin component, PIN family</fullName>
    </submittedName>
</protein>
<dbReference type="InterPro" id="IPR029060">
    <property type="entry name" value="PIN-like_dom_sf"/>
</dbReference>
<dbReference type="SMART" id="SM00670">
    <property type="entry name" value="PINc"/>
    <property type="match status" value="1"/>
</dbReference>
<dbReference type="RefSeq" id="WP_157567927.1">
    <property type="nucleotide sequence ID" value="NZ_WPIK01000012.1"/>
</dbReference>
<dbReference type="Gene3D" id="3.40.50.1010">
    <property type="entry name" value="5'-nuclease"/>
    <property type="match status" value="1"/>
</dbReference>
<dbReference type="Pfam" id="PF13470">
    <property type="entry name" value="PIN_3"/>
    <property type="match status" value="1"/>
</dbReference>
<dbReference type="SUPFAM" id="SSF88723">
    <property type="entry name" value="PIN domain-like"/>
    <property type="match status" value="1"/>
</dbReference>
<reference evidence="2 3" key="1">
    <citation type="submission" date="2019-12" db="EMBL/GenBank/DDBJ databases">
        <title>Mucilaginibacter sp. HMF7410 genome sequencing and assembly.</title>
        <authorList>
            <person name="Kang H."/>
            <person name="Cha I."/>
            <person name="Kim H."/>
            <person name="Joh K."/>
        </authorList>
    </citation>
    <scope>NUCLEOTIDE SEQUENCE [LARGE SCALE GENOMIC DNA]</scope>
    <source>
        <strain evidence="2 3">HMF7410</strain>
    </source>
</reference>
<evidence type="ECO:0000313" key="2">
    <source>
        <dbReference type="EMBL" id="MVN22554.1"/>
    </source>
</evidence>
<dbReference type="AlphaFoldDB" id="A0A7K1SYZ8"/>
<dbReference type="NCBIfam" id="TIGR00305">
    <property type="entry name" value="putative toxin-antitoxin system toxin component, PIN family"/>
    <property type="match status" value="1"/>
</dbReference>
<keyword evidence="3" id="KW-1185">Reference proteome</keyword>
<evidence type="ECO:0000259" key="1">
    <source>
        <dbReference type="SMART" id="SM00670"/>
    </source>
</evidence>
<name>A0A7K1SYZ8_9SPHI</name>
<evidence type="ECO:0000313" key="3">
    <source>
        <dbReference type="Proteomes" id="UP000462014"/>
    </source>
</evidence>
<dbReference type="PANTHER" id="PTHR34610:SF3">
    <property type="entry name" value="SSL7007 PROTEIN"/>
    <property type="match status" value="1"/>
</dbReference>
<proteinExistence type="predicted"/>
<comment type="caution">
    <text evidence="2">The sequence shown here is derived from an EMBL/GenBank/DDBJ whole genome shotgun (WGS) entry which is preliminary data.</text>
</comment>
<gene>
    <name evidence="2" type="ORF">GO621_13535</name>
</gene>
<sequence length="137" mass="15568">MKAKSCFVFDTNSLISVALLPLSINKQALQKAERLGNVIFSDETLTELTAVLLRPKFDKYLSVEERLEFIIRIETRYEKVKTISSFTDCRDSKDNIFLNLAVDANASCLISGDKDLLALHPFHNIPIVNAREFLDLF</sequence>
<organism evidence="2 3">
    <name type="scientific">Mucilaginibacter arboris</name>
    <dbReference type="NCBI Taxonomy" id="2682090"/>
    <lineage>
        <taxon>Bacteria</taxon>
        <taxon>Pseudomonadati</taxon>
        <taxon>Bacteroidota</taxon>
        <taxon>Sphingobacteriia</taxon>
        <taxon>Sphingobacteriales</taxon>
        <taxon>Sphingobacteriaceae</taxon>
        <taxon>Mucilaginibacter</taxon>
    </lineage>
</organism>
<feature type="domain" description="PIN" evidence="1">
    <location>
        <begin position="5"/>
        <end position="118"/>
    </location>
</feature>
<accession>A0A7K1SYZ8</accession>